<comment type="caution">
    <text evidence="9">The sequence shown here is derived from an EMBL/GenBank/DDBJ whole genome shotgun (WGS) entry which is preliminary data.</text>
</comment>
<keyword evidence="3 7" id="KW-0694">RNA-binding</keyword>
<organism evidence="9 10">
    <name type="scientific">Ponticaulis profundi</name>
    <dbReference type="NCBI Taxonomy" id="2665222"/>
    <lineage>
        <taxon>Bacteria</taxon>
        <taxon>Pseudomonadati</taxon>
        <taxon>Pseudomonadota</taxon>
        <taxon>Alphaproteobacteria</taxon>
        <taxon>Hyphomonadales</taxon>
        <taxon>Hyphomonadaceae</taxon>
        <taxon>Ponticaulis</taxon>
    </lineage>
</organism>
<dbReference type="GO" id="GO:0005840">
    <property type="term" value="C:ribosome"/>
    <property type="evidence" value="ECO:0007669"/>
    <property type="project" value="UniProtKB-KW"/>
</dbReference>
<dbReference type="EMBL" id="JBHSSW010000009">
    <property type="protein sequence ID" value="MFC6197922.1"/>
    <property type="molecule type" value="Genomic_DNA"/>
</dbReference>
<comment type="similarity">
    <text evidence="1 7 8">Belongs to the bacterial ribosomal protein bL20 family.</text>
</comment>
<dbReference type="Pfam" id="PF00453">
    <property type="entry name" value="Ribosomal_L20"/>
    <property type="match status" value="1"/>
</dbReference>
<dbReference type="PRINTS" id="PR00062">
    <property type="entry name" value="RIBOSOMALL20"/>
</dbReference>
<gene>
    <name evidence="7 9" type="primary">rplT</name>
    <name evidence="9" type="ORF">ACFQDM_07525</name>
</gene>
<dbReference type="Gene3D" id="6.10.160.10">
    <property type="match status" value="1"/>
</dbReference>
<evidence type="ECO:0000256" key="2">
    <source>
        <dbReference type="ARBA" id="ARBA00022730"/>
    </source>
</evidence>
<evidence type="ECO:0000256" key="3">
    <source>
        <dbReference type="ARBA" id="ARBA00022884"/>
    </source>
</evidence>
<dbReference type="Gene3D" id="1.10.1900.20">
    <property type="entry name" value="Ribosomal protein L20"/>
    <property type="match status" value="1"/>
</dbReference>
<evidence type="ECO:0000256" key="7">
    <source>
        <dbReference type="HAMAP-Rule" id="MF_00382"/>
    </source>
</evidence>
<evidence type="ECO:0000313" key="9">
    <source>
        <dbReference type="EMBL" id="MFC6197922.1"/>
    </source>
</evidence>
<dbReference type="CDD" id="cd07026">
    <property type="entry name" value="Ribosomal_L20"/>
    <property type="match status" value="1"/>
</dbReference>
<keyword evidence="4 7" id="KW-0689">Ribosomal protein</keyword>
<comment type="function">
    <text evidence="7 8">Binds directly to 23S ribosomal RNA and is necessary for the in vitro assembly process of the 50S ribosomal subunit. It is not involved in the protein synthesizing functions of that subunit.</text>
</comment>
<evidence type="ECO:0000313" key="10">
    <source>
        <dbReference type="Proteomes" id="UP001596303"/>
    </source>
</evidence>
<evidence type="ECO:0000256" key="1">
    <source>
        <dbReference type="ARBA" id="ARBA00007698"/>
    </source>
</evidence>
<dbReference type="InterPro" id="IPR049946">
    <property type="entry name" value="RIBOSOMAL_L20_CS"/>
</dbReference>
<evidence type="ECO:0000256" key="8">
    <source>
        <dbReference type="RuleBase" id="RU000560"/>
    </source>
</evidence>
<sequence>MARSRNKVPAHARHKKVLKAAKGYYGRRKNTFRTANSAVQKAGQYAYVGRKQKKRVYRSLWIQRLNAAVRELDDTMTYSRFIDGVHKAGIDMDRKVLSDLAINEPAAFKAVLEQAKAALAA</sequence>
<accession>A0ABW1S8B5</accession>
<keyword evidence="2 7" id="KW-0699">rRNA-binding</keyword>
<dbReference type="RefSeq" id="WP_377377540.1">
    <property type="nucleotide sequence ID" value="NZ_JBHSSW010000009.1"/>
</dbReference>
<dbReference type="HAMAP" id="MF_00382">
    <property type="entry name" value="Ribosomal_bL20"/>
    <property type="match status" value="1"/>
</dbReference>
<proteinExistence type="inferred from homology"/>
<reference evidence="10" key="1">
    <citation type="journal article" date="2019" name="Int. J. Syst. Evol. Microbiol.">
        <title>The Global Catalogue of Microorganisms (GCM) 10K type strain sequencing project: providing services to taxonomists for standard genome sequencing and annotation.</title>
        <authorList>
            <consortium name="The Broad Institute Genomics Platform"/>
            <consortium name="The Broad Institute Genome Sequencing Center for Infectious Disease"/>
            <person name="Wu L."/>
            <person name="Ma J."/>
        </authorList>
    </citation>
    <scope>NUCLEOTIDE SEQUENCE [LARGE SCALE GENOMIC DNA]</scope>
    <source>
        <strain evidence="10">CGMCC-1.15741</strain>
    </source>
</reference>
<keyword evidence="5 7" id="KW-0687">Ribonucleoprotein</keyword>
<protein>
    <recommendedName>
        <fullName evidence="6 7">Large ribosomal subunit protein bL20</fullName>
    </recommendedName>
</protein>
<dbReference type="InterPro" id="IPR005813">
    <property type="entry name" value="Ribosomal_bL20"/>
</dbReference>
<dbReference type="InterPro" id="IPR035566">
    <property type="entry name" value="Ribosomal_protein_bL20_C"/>
</dbReference>
<dbReference type="Proteomes" id="UP001596303">
    <property type="component" value="Unassembled WGS sequence"/>
</dbReference>
<evidence type="ECO:0000256" key="5">
    <source>
        <dbReference type="ARBA" id="ARBA00023274"/>
    </source>
</evidence>
<dbReference type="PANTHER" id="PTHR10986">
    <property type="entry name" value="39S RIBOSOMAL PROTEIN L20"/>
    <property type="match status" value="1"/>
</dbReference>
<dbReference type="NCBIfam" id="TIGR01032">
    <property type="entry name" value="rplT_bact"/>
    <property type="match status" value="1"/>
</dbReference>
<evidence type="ECO:0000256" key="6">
    <source>
        <dbReference type="ARBA" id="ARBA00035172"/>
    </source>
</evidence>
<evidence type="ECO:0000256" key="4">
    <source>
        <dbReference type="ARBA" id="ARBA00022980"/>
    </source>
</evidence>
<keyword evidence="10" id="KW-1185">Reference proteome</keyword>
<name>A0ABW1S8B5_9PROT</name>
<dbReference type="SUPFAM" id="SSF74731">
    <property type="entry name" value="Ribosomal protein L20"/>
    <property type="match status" value="1"/>
</dbReference>
<dbReference type="PROSITE" id="PS00937">
    <property type="entry name" value="RIBOSOMAL_L20"/>
    <property type="match status" value="1"/>
</dbReference>